<protein>
    <submittedName>
        <fullName evidence="2">YopX protein</fullName>
    </submittedName>
</protein>
<name>A0A8S5Q2Q2_9CAUD</name>
<dbReference type="Gene3D" id="2.30.30.290">
    <property type="entry name" value="YopX-like domains"/>
    <property type="match status" value="1"/>
</dbReference>
<organism evidence="2">
    <name type="scientific">Siphoviridae sp. ctVif31</name>
    <dbReference type="NCBI Taxonomy" id="2825532"/>
    <lineage>
        <taxon>Viruses</taxon>
        <taxon>Duplodnaviria</taxon>
        <taxon>Heunggongvirae</taxon>
        <taxon>Uroviricota</taxon>
        <taxon>Caudoviricetes</taxon>
    </lineage>
</organism>
<proteinExistence type="predicted"/>
<reference evidence="2" key="1">
    <citation type="journal article" date="2021" name="Proc. Natl. Acad. Sci. U.S.A.">
        <title>A Catalog of Tens of Thousands of Viruses from Human Metagenomes Reveals Hidden Associations with Chronic Diseases.</title>
        <authorList>
            <person name="Tisza M.J."/>
            <person name="Buck C.B."/>
        </authorList>
    </citation>
    <scope>NUCLEOTIDE SEQUENCE</scope>
    <source>
        <strain evidence="2">CtVif31</strain>
    </source>
</reference>
<dbReference type="InterPro" id="IPR023385">
    <property type="entry name" value="YopX-like_C"/>
</dbReference>
<evidence type="ECO:0000313" key="2">
    <source>
        <dbReference type="EMBL" id="DAE13607.1"/>
    </source>
</evidence>
<dbReference type="SUPFAM" id="SSF159006">
    <property type="entry name" value="YopX-like"/>
    <property type="match status" value="1"/>
</dbReference>
<dbReference type="Pfam" id="PF09643">
    <property type="entry name" value="YopX"/>
    <property type="match status" value="1"/>
</dbReference>
<feature type="domain" description="YopX protein" evidence="1">
    <location>
        <begin position="6"/>
        <end position="134"/>
    </location>
</feature>
<dbReference type="NCBIfam" id="TIGR01671">
    <property type="entry name" value="phage_TIGR01671"/>
    <property type="match status" value="1"/>
</dbReference>
<dbReference type="InterPro" id="IPR010024">
    <property type="entry name" value="CHP16711"/>
</dbReference>
<dbReference type="EMBL" id="BK015567">
    <property type="protein sequence ID" value="DAE13607.1"/>
    <property type="molecule type" value="Genomic_DNA"/>
</dbReference>
<evidence type="ECO:0000259" key="1">
    <source>
        <dbReference type="Pfam" id="PF09643"/>
    </source>
</evidence>
<dbReference type="InterPro" id="IPR019096">
    <property type="entry name" value="YopX_protein"/>
</dbReference>
<accession>A0A8S5Q2Q2</accession>
<sequence length="145" mass="17093">MREILFKAKRIDNGKWIEGYYQKRYDLLDNEEHLIFHADSHTVWEYAEVDSETLCQFTGLCDKNGNKIWENDILMAHLDEFYPEDVTYETVEWGVAGWAAHETSSIDREYGSVDREYLNEFDLKHFEVVGNIFDGETNGKNPKKD</sequence>